<accession>A0A1G4I872</accession>
<reference evidence="2" key="1">
    <citation type="submission" date="2016-09" db="EMBL/GenBank/DDBJ databases">
        <authorList>
            <person name="Hebert L."/>
            <person name="Moumen B."/>
        </authorList>
    </citation>
    <scope>NUCLEOTIDE SEQUENCE [LARGE SCALE GENOMIC DNA]</scope>
    <source>
        <strain evidence="2">OVI</strain>
    </source>
</reference>
<dbReference type="RefSeq" id="XP_067079385.1">
    <property type="nucleotide sequence ID" value="XM_067223284.1"/>
</dbReference>
<proteinExistence type="predicted"/>
<evidence type="ECO:0000313" key="2">
    <source>
        <dbReference type="EMBL" id="SCU68181.1"/>
    </source>
</evidence>
<dbReference type="InterPro" id="IPR011990">
    <property type="entry name" value="TPR-like_helical_dom_sf"/>
</dbReference>
<comment type="caution">
    <text evidence="2">The sequence shown here is derived from an EMBL/GenBank/DDBJ whole genome shotgun (WGS) entry which is preliminary data.</text>
</comment>
<dbReference type="Gene3D" id="1.25.40.10">
    <property type="entry name" value="Tetratricopeptide repeat domain"/>
    <property type="match status" value="1"/>
</dbReference>
<dbReference type="Proteomes" id="UP000195570">
    <property type="component" value="Unassembled WGS sequence"/>
</dbReference>
<organism evidence="2 3">
    <name type="scientific">Trypanosoma equiperdum</name>
    <dbReference type="NCBI Taxonomy" id="5694"/>
    <lineage>
        <taxon>Eukaryota</taxon>
        <taxon>Discoba</taxon>
        <taxon>Euglenozoa</taxon>
        <taxon>Kinetoplastea</taxon>
        <taxon>Metakinetoplastina</taxon>
        <taxon>Trypanosomatida</taxon>
        <taxon>Trypanosomatidae</taxon>
        <taxon>Trypanosoma</taxon>
    </lineage>
</organism>
<evidence type="ECO:0000256" key="1">
    <source>
        <dbReference type="ARBA" id="ARBA00022737"/>
    </source>
</evidence>
<sequence>MHKRVGYTELLNSKIRSDKLLAARDTVRRAKLKMFLDQHQRASQWATCIAALVDASRHNVEVTSDMLCGAIDRCGKRGMLDVARRLYTDFHRDMNRPRSKAVHVAYMAACADCGDFKEAHNQYVRLRQRDTAYFSRDVSHVPIVSDDVTAEYLRAAVAASRRSRRTGSVLHNEGERQGACASVGAVGCHCSGADIARSLNEEESTGRAAPWELALEQFVSLRTGGEGFRDHNALTPVVVERVAWLLDAGGKWEHCLRFLQLCGRQNVLIPPEARDAAISLCYRHGRHVEVLQQMQHMIATRSPPAERSVRLALTSCEEVAAMEQYAAPQQQHEHQAWSLSLTLFNAMRSNGVAMYQQNYESPLRSCTMAGRWEDAVTILQAMKKDNRPTSSQVYRLVLAARIERCNSFEEAQRFTQIPVMQNGGMIVYLALLRCCMNIGDWKNFDRVNREMRDRECPETFDKMRLLIEAAYMRGQWHSVLMRFARFESITGHELQRVKEDKIVRRYDEDFEISDALLDMVLDAYERLKDHKDPVVHVAYRSAVKRKEQGTVQLAFSSTSTAATPHKEWMFAHTEEGQSTQNDL</sequence>
<dbReference type="AlphaFoldDB" id="A0A1G4I872"/>
<keyword evidence="1" id="KW-0677">Repeat</keyword>
<dbReference type="PANTHER" id="PTHR47936:SF1">
    <property type="entry name" value="PENTATRICOPEPTIDE REPEAT-CONTAINING PROTEIN GUN1, CHLOROPLASTIC"/>
    <property type="match status" value="1"/>
</dbReference>
<dbReference type="EMBL" id="CZPT02000917">
    <property type="protein sequence ID" value="SCU68181.1"/>
    <property type="molecule type" value="Genomic_DNA"/>
</dbReference>
<dbReference type="GeneID" id="92379622"/>
<gene>
    <name evidence="2" type="ORF">TEOVI_000568200</name>
</gene>
<dbReference type="VEuPathDB" id="TriTrypDB:TEOVI_000568200"/>
<protein>
    <submittedName>
        <fullName evidence="2">Uncharacterized protein</fullName>
    </submittedName>
</protein>
<name>A0A1G4I872_TRYEQ</name>
<dbReference type="InterPro" id="IPR002885">
    <property type="entry name" value="PPR_rpt"/>
</dbReference>
<dbReference type="PANTHER" id="PTHR47936">
    <property type="entry name" value="PPR_LONG DOMAIN-CONTAINING PROTEIN"/>
    <property type="match status" value="1"/>
</dbReference>
<evidence type="ECO:0000313" key="3">
    <source>
        <dbReference type="Proteomes" id="UP000195570"/>
    </source>
</evidence>
<keyword evidence="3" id="KW-1185">Reference proteome</keyword>
<dbReference type="Pfam" id="PF01535">
    <property type="entry name" value="PPR"/>
    <property type="match status" value="1"/>
</dbReference>